<keyword evidence="2" id="KW-1185">Reference proteome</keyword>
<gene>
    <name evidence="1" type="ORF">WQQ_19020</name>
</gene>
<proteinExistence type="predicted"/>
<evidence type="ECO:0008006" key="3">
    <source>
        <dbReference type="Google" id="ProtNLM"/>
    </source>
</evidence>
<evidence type="ECO:0000313" key="2">
    <source>
        <dbReference type="Proteomes" id="UP000003704"/>
    </source>
</evidence>
<name>I8TCR5_9GAMM</name>
<sequence>MSLGALLMRLLLLAGIAAGAAQWWLLQRAEFVAQQIAAQWQGYGRLHYERIWVWLWGSGSVRNLSFEPTGLTQAALGTPLGYRLSIGRVDFDRPSFGEDGSLAELRLRYTDLVLPMQDAYRLRGRQAPPALAALGYDALHLHGRLHWQQVAASSLLLLDGDAQGADFADLRFGLQLDATVSQLQRAPDQIGLRKLNLEIEDRGLMPRYRQYWATKLQLTPEATAQALIAELDRRATRERWKWDEASSAALRAFIRDPRRAAIDLDPPGDDVILKNLSLYRVGDWPQLLGLRFRLLEQAPEPAPGSG</sequence>
<protein>
    <recommendedName>
        <fullName evidence="3">DUF2125 domain-containing protein</fullName>
    </recommendedName>
</protein>
<comment type="caution">
    <text evidence="1">The sequence shown here is derived from an EMBL/GenBank/DDBJ whole genome shotgun (WGS) entry which is preliminary data.</text>
</comment>
<accession>I8TCR5</accession>
<dbReference type="RefSeq" id="WP_007184851.1">
    <property type="nucleotide sequence ID" value="NZ_AKGD01000001.1"/>
</dbReference>
<dbReference type="OrthoDB" id="7060058at2"/>
<dbReference type="EMBL" id="AKGD01000001">
    <property type="protein sequence ID" value="EIT71765.1"/>
    <property type="molecule type" value="Genomic_DNA"/>
</dbReference>
<organism evidence="1 2">
    <name type="scientific">Hydrocarboniphaga effusa AP103</name>
    <dbReference type="NCBI Taxonomy" id="1172194"/>
    <lineage>
        <taxon>Bacteria</taxon>
        <taxon>Pseudomonadati</taxon>
        <taxon>Pseudomonadota</taxon>
        <taxon>Gammaproteobacteria</taxon>
        <taxon>Nevskiales</taxon>
        <taxon>Nevskiaceae</taxon>
        <taxon>Hydrocarboniphaga</taxon>
    </lineage>
</organism>
<reference evidence="1 2" key="1">
    <citation type="journal article" date="2012" name="J. Bacteriol.">
        <title>Genome Sequence of n-Alkane-Degrading Hydrocarboniphaga effusa Strain AP103T (ATCC BAA-332T).</title>
        <authorList>
            <person name="Chang H.K."/>
            <person name="Zylstra G.J."/>
            <person name="Chae J.C."/>
        </authorList>
    </citation>
    <scope>NUCLEOTIDE SEQUENCE [LARGE SCALE GENOMIC DNA]</scope>
    <source>
        <strain evidence="1 2">AP103</strain>
    </source>
</reference>
<dbReference type="Proteomes" id="UP000003704">
    <property type="component" value="Unassembled WGS sequence"/>
</dbReference>
<dbReference type="AlphaFoldDB" id="I8TCR5"/>
<evidence type="ECO:0000313" key="1">
    <source>
        <dbReference type="EMBL" id="EIT71765.1"/>
    </source>
</evidence>